<protein>
    <submittedName>
        <fullName evidence="1">Uncharacterized protein</fullName>
    </submittedName>
</protein>
<reference evidence="2" key="1">
    <citation type="submission" date="2017-04" db="EMBL/GenBank/DDBJ databases">
        <title>Genome evolution of the luminous symbionts of deep sea anglerfish.</title>
        <authorList>
            <person name="Hendry T.A."/>
        </authorList>
    </citation>
    <scope>NUCLEOTIDE SEQUENCE [LARGE SCALE GENOMIC DNA]</scope>
</reference>
<evidence type="ECO:0000313" key="1">
    <source>
        <dbReference type="EMBL" id="ATF09443.1"/>
    </source>
</evidence>
<dbReference type="EMBL" id="CP020660">
    <property type="protein sequence ID" value="ATF09443.1"/>
    <property type="molecule type" value="Genomic_DNA"/>
</dbReference>
<organism evidence="1 2">
    <name type="scientific">Candidatus Enterovibrio altilux</name>
    <dbReference type="NCBI Taxonomy" id="1927128"/>
    <lineage>
        <taxon>Bacteria</taxon>
        <taxon>Pseudomonadati</taxon>
        <taxon>Pseudomonadota</taxon>
        <taxon>Gammaproteobacteria</taxon>
        <taxon>Vibrionales</taxon>
        <taxon>Vibrionaceae</taxon>
        <taxon>Enterovibrio</taxon>
    </lineage>
</organism>
<dbReference type="KEGG" id="elux:BTN50_0937"/>
<keyword evidence="2" id="KW-1185">Reference proteome</keyword>
<proteinExistence type="predicted"/>
<dbReference type="Proteomes" id="UP000218160">
    <property type="component" value="Chromosome 1"/>
</dbReference>
<sequence>MQYYLIHADKSVEKLMKYQVIVLATQDCIMNTVRIKRVFLFIPRRK</sequence>
<evidence type="ECO:0000313" key="2">
    <source>
        <dbReference type="Proteomes" id="UP000218160"/>
    </source>
</evidence>
<name>A0A291B8Y8_9GAMM</name>
<accession>A0A291B8Y8</accession>
<dbReference type="RefSeq" id="WP_161492945.1">
    <property type="nucleotide sequence ID" value="NZ_CP020660.1"/>
</dbReference>
<dbReference type="AlphaFoldDB" id="A0A291B8Y8"/>
<gene>
    <name evidence="1" type="ORF">BTN50_0937</name>
</gene>